<dbReference type="EMBL" id="FP929129">
    <property type="protein sequence ID" value="CBX96759.1"/>
    <property type="molecule type" value="Genomic_DNA"/>
</dbReference>
<feature type="compositionally biased region" description="Polar residues" evidence="1">
    <location>
        <begin position="1"/>
        <end position="19"/>
    </location>
</feature>
<accession>E4ZZG4</accession>
<keyword evidence="4" id="KW-1185">Reference proteome</keyword>
<keyword evidence="2" id="KW-1133">Transmembrane helix</keyword>
<feature type="region of interest" description="Disordered" evidence="1">
    <location>
        <begin position="1"/>
        <end position="31"/>
    </location>
</feature>
<reference evidence="4" key="1">
    <citation type="journal article" date="2011" name="Nat. Commun.">
        <title>Effector diversification within compartments of the Leptosphaeria maculans genome affected by Repeat-Induced Point mutations.</title>
        <authorList>
            <person name="Rouxel T."/>
            <person name="Grandaubert J."/>
            <person name="Hane J.K."/>
            <person name="Hoede C."/>
            <person name="van de Wouw A.P."/>
            <person name="Couloux A."/>
            <person name="Dominguez V."/>
            <person name="Anthouard V."/>
            <person name="Bally P."/>
            <person name="Bourras S."/>
            <person name="Cozijnsen A.J."/>
            <person name="Ciuffetti L.M."/>
            <person name="Degrave A."/>
            <person name="Dilmaghani A."/>
            <person name="Duret L."/>
            <person name="Fudal I."/>
            <person name="Goodwin S.B."/>
            <person name="Gout L."/>
            <person name="Glaser N."/>
            <person name="Linglin J."/>
            <person name="Kema G.H.J."/>
            <person name="Lapalu N."/>
            <person name="Lawrence C.B."/>
            <person name="May K."/>
            <person name="Meyer M."/>
            <person name="Ollivier B."/>
            <person name="Poulain J."/>
            <person name="Schoch C.L."/>
            <person name="Simon A."/>
            <person name="Spatafora J.W."/>
            <person name="Stachowiak A."/>
            <person name="Turgeon B.G."/>
            <person name="Tyler B.M."/>
            <person name="Vincent D."/>
            <person name="Weissenbach J."/>
            <person name="Amselem J."/>
            <person name="Quesneville H."/>
            <person name="Oliver R.P."/>
            <person name="Wincker P."/>
            <person name="Balesdent M.-H."/>
            <person name="Howlett B.J."/>
        </authorList>
    </citation>
    <scope>NUCLEOTIDE SEQUENCE [LARGE SCALE GENOMIC DNA]</scope>
    <source>
        <strain evidence="4">JN3 / isolate v23.1.3 / race Av1-4-5-6-7-8</strain>
    </source>
</reference>
<feature type="compositionally biased region" description="Low complexity" evidence="1">
    <location>
        <begin position="20"/>
        <end position="31"/>
    </location>
</feature>
<dbReference type="VEuPathDB" id="FungiDB:LEMA_P110240.1"/>
<evidence type="ECO:0000256" key="1">
    <source>
        <dbReference type="SAM" id="MobiDB-lite"/>
    </source>
</evidence>
<name>E4ZZG4_LEPMJ</name>
<dbReference type="RefSeq" id="XP_003840238.1">
    <property type="nucleotide sequence ID" value="XM_003840190.1"/>
</dbReference>
<keyword evidence="2" id="KW-0812">Transmembrane</keyword>
<dbReference type="eggNOG" id="ENOG502RH4M">
    <property type="taxonomic scope" value="Eukaryota"/>
</dbReference>
<keyword evidence="2" id="KW-0472">Membrane</keyword>
<dbReference type="AlphaFoldDB" id="E4ZZG4"/>
<dbReference type="InParanoid" id="E4ZZG4"/>
<evidence type="ECO:0000256" key="2">
    <source>
        <dbReference type="SAM" id="Phobius"/>
    </source>
</evidence>
<dbReference type="OMA" id="AWSCTEV"/>
<dbReference type="HOGENOM" id="CLU_1806522_0_0_1"/>
<proteinExistence type="predicted"/>
<organism evidence="4">
    <name type="scientific">Leptosphaeria maculans (strain JN3 / isolate v23.1.3 / race Av1-4-5-6-7-8)</name>
    <name type="common">Blackleg fungus</name>
    <name type="synonym">Phoma lingam</name>
    <dbReference type="NCBI Taxonomy" id="985895"/>
    <lineage>
        <taxon>Eukaryota</taxon>
        <taxon>Fungi</taxon>
        <taxon>Dikarya</taxon>
        <taxon>Ascomycota</taxon>
        <taxon>Pezizomycotina</taxon>
        <taxon>Dothideomycetes</taxon>
        <taxon>Pleosporomycetidae</taxon>
        <taxon>Pleosporales</taxon>
        <taxon>Pleosporineae</taxon>
        <taxon>Leptosphaeriaceae</taxon>
        <taxon>Plenodomus</taxon>
        <taxon>Plenodomus lingam/Leptosphaeria maculans species complex</taxon>
    </lineage>
</organism>
<dbReference type="GeneID" id="13290233"/>
<evidence type="ECO:0000313" key="4">
    <source>
        <dbReference type="Proteomes" id="UP000002668"/>
    </source>
</evidence>
<sequence>MSTANPPILSRSTQPTTPLAPSAQTSSQPSSGFSPTAIISLVVAIILLLLCVPLIAVLLRRYERNRLVKTTPNGISISRDTFSNSGRSSATVNDGAREEQNLGISLNSILVTKELEQRESVRLEEPGQAYLKDRGWECAVTGR</sequence>
<gene>
    <name evidence="3" type="ORF">LEMA_P110240.1</name>
</gene>
<dbReference type="Proteomes" id="UP000002668">
    <property type="component" value="Genome"/>
</dbReference>
<protein>
    <submittedName>
        <fullName evidence="3">Predicted protein</fullName>
    </submittedName>
</protein>
<feature type="transmembrane region" description="Helical" evidence="2">
    <location>
        <begin position="37"/>
        <end position="59"/>
    </location>
</feature>
<evidence type="ECO:0000313" key="3">
    <source>
        <dbReference type="EMBL" id="CBX96759.1"/>
    </source>
</evidence>